<evidence type="ECO:0000313" key="5">
    <source>
        <dbReference type="Proteomes" id="UP000598633"/>
    </source>
</evidence>
<dbReference type="SUPFAM" id="SSF54631">
    <property type="entry name" value="CBS-domain pair"/>
    <property type="match status" value="1"/>
</dbReference>
<dbReference type="InterPro" id="IPR000644">
    <property type="entry name" value="CBS_dom"/>
</dbReference>
<dbReference type="Pfam" id="PF00571">
    <property type="entry name" value="CBS"/>
    <property type="match status" value="2"/>
</dbReference>
<accession>A0A8J6Y0Q2</accession>
<dbReference type="PROSITE" id="PS51371">
    <property type="entry name" value="CBS"/>
    <property type="match status" value="2"/>
</dbReference>
<dbReference type="PANTHER" id="PTHR48108:SF26">
    <property type="entry name" value="CBS DOMAIN-CONTAINING PROTEIN DDB_G0289609"/>
    <property type="match status" value="1"/>
</dbReference>
<evidence type="ECO:0000256" key="2">
    <source>
        <dbReference type="PROSITE-ProRule" id="PRU00703"/>
    </source>
</evidence>
<name>A0A8J6Y0Q2_9BACT</name>
<dbReference type="Proteomes" id="UP000598633">
    <property type="component" value="Unassembled WGS sequence"/>
</dbReference>
<evidence type="ECO:0000313" key="4">
    <source>
        <dbReference type="EMBL" id="MBD3870701.1"/>
    </source>
</evidence>
<keyword evidence="1" id="KW-0677">Repeat</keyword>
<evidence type="ECO:0000259" key="3">
    <source>
        <dbReference type="PROSITE" id="PS51371"/>
    </source>
</evidence>
<comment type="caution">
    <text evidence="4">The sequence shown here is derived from an EMBL/GenBank/DDBJ whole genome shotgun (WGS) entry which is preliminary data.</text>
</comment>
<dbReference type="SMART" id="SM00116">
    <property type="entry name" value="CBS"/>
    <property type="match status" value="2"/>
</dbReference>
<feature type="domain" description="CBS" evidence="3">
    <location>
        <begin position="11"/>
        <end position="68"/>
    </location>
</feature>
<reference evidence="4 5" key="1">
    <citation type="submission" date="2020-08" db="EMBL/GenBank/DDBJ databases">
        <title>Acidobacteriota in marine sediments use diverse sulfur dissimilation pathways.</title>
        <authorList>
            <person name="Wasmund K."/>
        </authorList>
    </citation>
    <scope>NUCLEOTIDE SEQUENCE [LARGE SCALE GENOMIC DNA]</scope>
    <source>
        <strain evidence="4">MAG AM3-A</strain>
    </source>
</reference>
<gene>
    <name evidence="4" type="ORF">IFJ97_05005</name>
</gene>
<protein>
    <submittedName>
        <fullName evidence="4">CBS domain-containing protein</fullName>
    </submittedName>
</protein>
<dbReference type="EMBL" id="JACXWA010000081">
    <property type="protein sequence ID" value="MBD3870701.1"/>
    <property type="molecule type" value="Genomic_DNA"/>
</dbReference>
<dbReference type="InterPro" id="IPR046342">
    <property type="entry name" value="CBS_dom_sf"/>
</dbReference>
<proteinExistence type="predicted"/>
<organism evidence="4 5">
    <name type="scientific">Candidatus Sulfomarinibacter kjeldsenii</name>
    <dbReference type="NCBI Taxonomy" id="2885994"/>
    <lineage>
        <taxon>Bacteria</taxon>
        <taxon>Pseudomonadati</taxon>
        <taxon>Acidobacteriota</taxon>
        <taxon>Thermoanaerobaculia</taxon>
        <taxon>Thermoanaerobaculales</taxon>
        <taxon>Candidatus Sulfomarinibacteraceae</taxon>
        <taxon>Candidatus Sulfomarinibacter</taxon>
    </lineage>
</organism>
<sequence>MAKTPIVKKFMKKASRTFNENDEMAPCMSVLARSSFAAIPIVNDDNEVVGLLTEKDVMRTVINWAYDQRAGGSVGNYMSSLEVIVTPEMDLLTAARAFMECNFSCLPVLDEDRLVGRITRHDVLRGLEKWATEINKERAGRLTKTPDHERPSAMQEIQKVASSHTREQLSQIFRKN</sequence>
<dbReference type="Gene3D" id="3.10.580.10">
    <property type="entry name" value="CBS-domain"/>
    <property type="match status" value="1"/>
</dbReference>
<keyword evidence="2" id="KW-0129">CBS domain</keyword>
<dbReference type="PANTHER" id="PTHR48108">
    <property type="entry name" value="CBS DOMAIN-CONTAINING PROTEIN CBSX2, CHLOROPLASTIC"/>
    <property type="match status" value="1"/>
</dbReference>
<feature type="domain" description="CBS" evidence="3">
    <location>
        <begin position="78"/>
        <end position="137"/>
    </location>
</feature>
<dbReference type="InterPro" id="IPR051462">
    <property type="entry name" value="CBS_domain-containing"/>
</dbReference>
<dbReference type="AlphaFoldDB" id="A0A8J6Y0Q2"/>
<evidence type="ECO:0000256" key="1">
    <source>
        <dbReference type="ARBA" id="ARBA00022737"/>
    </source>
</evidence>